<dbReference type="Proteomes" id="UP001595818">
    <property type="component" value="Unassembled WGS sequence"/>
</dbReference>
<keyword evidence="3" id="KW-1185">Reference proteome</keyword>
<feature type="domain" description="TfoX N-terminal" evidence="1">
    <location>
        <begin position="22"/>
        <end position="105"/>
    </location>
</feature>
<dbReference type="Gene3D" id="3.30.1460.30">
    <property type="entry name" value="YgaC/TfoX-N like chaperone"/>
    <property type="match status" value="1"/>
</dbReference>
<name>A0ABV9T1L8_9BACT</name>
<sequence>MKGYDNNLANRVREYLNDISGTEVEEKTMFGGLAFMVNGKMCINVSDDRLMCRFDPDLTLELSEKTGFLPMIMKGKEYKGYCYVDPIGFQNKKDFEFWVNLCLDFNDKAKPSRKSNKNTKRR</sequence>
<organism evidence="2 3">
    <name type="scientific">Negadavirga shengliensis</name>
    <dbReference type="NCBI Taxonomy" id="1389218"/>
    <lineage>
        <taxon>Bacteria</taxon>
        <taxon>Pseudomonadati</taxon>
        <taxon>Bacteroidota</taxon>
        <taxon>Cytophagia</taxon>
        <taxon>Cytophagales</taxon>
        <taxon>Cyclobacteriaceae</taxon>
        <taxon>Negadavirga</taxon>
    </lineage>
</organism>
<dbReference type="SUPFAM" id="SSF159894">
    <property type="entry name" value="YgaC/TfoX-N like"/>
    <property type="match status" value="1"/>
</dbReference>
<dbReference type="RefSeq" id="WP_377065211.1">
    <property type="nucleotide sequence ID" value="NZ_JBHSJJ010000006.1"/>
</dbReference>
<accession>A0ABV9T1L8</accession>
<dbReference type="Pfam" id="PF04993">
    <property type="entry name" value="TfoX_N"/>
    <property type="match status" value="1"/>
</dbReference>
<reference evidence="3" key="1">
    <citation type="journal article" date="2019" name="Int. J. Syst. Evol. Microbiol.">
        <title>The Global Catalogue of Microorganisms (GCM) 10K type strain sequencing project: providing services to taxonomists for standard genome sequencing and annotation.</title>
        <authorList>
            <consortium name="The Broad Institute Genomics Platform"/>
            <consortium name="The Broad Institute Genome Sequencing Center for Infectious Disease"/>
            <person name="Wu L."/>
            <person name="Ma J."/>
        </authorList>
    </citation>
    <scope>NUCLEOTIDE SEQUENCE [LARGE SCALE GENOMIC DNA]</scope>
    <source>
        <strain evidence="3">CGMCC 4.7466</strain>
    </source>
</reference>
<evidence type="ECO:0000313" key="3">
    <source>
        <dbReference type="Proteomes" id="UP001595818"/>
    </source>
</evidence>
<evidence type="ECO:0000313" key="2">
    <source>
        <dbReference type="EMBL" id="MFC4872617.1"/>
    </source>
</evidence>
<protein>
    <submittedName>
        <fullName evidence="2">TfoX/Sxy family protein</fullName>
    </submittedName>
</protein>
<comment type="caution">
    <text evidence="2">The sequence shown here is derived from an EMBL/GenBank/DDBJ whole genome shotgun (WGS) entry which is preliminary data.</text>
</comment>
<evidence type="ECO:0000259" key="1">
    <source>
        <dbReference type="Pfam" id="PF04993"/>
    </source>
</evidence>
<dbReference type="InterPro" id="IPR007076">
    <property type="entry name" value="TfoX_N"/>
</dbReference>
<dbReference type="EMBL" id="JBHSJJ010000006">
    <property type="protein sequence ID" value="MFC4872617.1"/>
    <property type="molecule type" value="Genomic_DNA"/>
</dbReference>
<gene>
    <name evidence="2" type="ORF">ACFPFU_13050</name>
</gene>
<proteinExistence type="predicted"/>